<dbReference type="EMBL" id="BATL01000024">
    <property type="protein sequence ID" value="GAD75347.1"/>
    <property type="molecule type" value="Genomic_DNA"/>
</dbReference>
<evidence type="ECO:0000313" key="2">
    <source>
        <dbReference type="Proteomes" id="UP000016567"/>
    </source>
</evidence>
<dbReference type="eggNOG" id="ENOG50328WX">
    <property type="taxonomic scope" value="Bacteria"/>
</dbReference>
<reference evidence="1 2" key="1">
    <citation type="submission" date="2013-09" db="EMBL/GenBank/DDBJ databases">
        <title>Whole genome shotgun sequence of Vibrio azureus NBRC 104587.</title>
        <authorList>
            <person name="Isaki S."/>
            <person name="Hosoyama A."/>
            <person name="Numata M."/>
            <person name="Hashimoto M."/>
            <person name="Hosoyama Y."/>
            <person name="Tsuchikane K."/>
            <person name="Noguchi M."/>
            <person name="Hirakata S."/>
            <person name="Ichikawa N."/>
            <person name="Ohji S."/>
            <person name="Yamazoe A."/>
            <person name="Fujita N."/>
        </authorList>
    </citation>
    <scope>NUCLEOTIDE SEQUENCE [LARGE SCALE GENOMIC DNA]</scope>
    <source>
        <strain evidence="1 2">NBRC 104587</strain>
    </source>
</reference>
<dbReference type="STRING" id="1219077.VAZ01S_024_00290"/>
<protein>
    <submittedName>
        <fullName evidence="1">Uncharacterized protein</fullName>
    </submittedName>
</protein>
<keyword evidence="2" id="KW-1185">Reference proteome</keyword>
<gene>
    <name evidence="1" type="ORF">VAZ01S_024_00290</name>
</gene>
<dbReference type="Pfam" id="PF25753">
    <property type="entry name" value="SF0329"/>
    <property type="match status" value="1"/>
</dbReference>
<organism evidence="1 2">
    <name type="scientific">Vibrio azureus NBRC 104587</name>
    <dbReference type="NCBI Taxonomy" id="1219077"/>
    <lineage>
        <taxon>Bacteria</taxon>
        <taxon>Pseudomonadati</taxon>
        <taxon>Pseudomonadota</taxon>
        <taxon>Gammaproteobacteria</taxon>
        <taxon>Vibrionales</taxon>
        <taxon>Vibrionaceae</taxon>
        <taxon>Vibrio</taxon>
    </lineage>
</organism>
<sequence length="181" mass="20759">MKWSKLKKQIEENFADSIKGRIEIFTTAYRRQDEIARSWVVIDGKQEVSLTDCDSWWEQGAYFHELTPTDCLTHKAVNNSERIEGNLHEAGEFSSYDFKIMCFESLSISAHDCIKSEHPLLRVIGVLHRKLGIAKVKEMQKDSNPMVAYFAIFRMQAEAANKKIQVTPSERLVAKIEDCSG</sequence>
<evidence type="ECO:0000313" key="1">
    <source>
        <dbReference type="EMBL" id="GAD75347.1"/>
    </source>
</evidence>
<dbReference type="InterPro" id="IPR057955">
    <property type="entry name" value="SF0329-like"/>
</dbReference>
<name>U3APY8_9VIBR</name>
<proteinExistence type="predicted"/>
<dbReference type="OrthoDB" id="9815878at2"/>
<dbReference type="AlphaFoldDB" id="U3APY8"/>
<comment type="caution">
    <text evidence="1">The sequence shown here is derived from an EMBL/GenBank/DDBJ whole genome shotgun (WGS) entry which is preliminary data.</text>
</comment>
<dbReference type="Proteomes" id="UP000016567">
    <property type="component" value="Unassembled WGS sequence"/>
</dbReference>
<dbReference type="RefSeq" id="WP_021709106.1">
    <property type="nucleotide sequence ID" value="NZ_BAOB01000373.1"/>
</dbReference>
<accession>U3APY8</accession>